<dbReference type="AlphaFoldDB" id="A0A8A1LL66"/>
<keyword evidence="1" id="KW-0812">Transmembrane</keyword>
<keyword evidence="1" id="KW-0472">Membrane</keyword>
<reference evidence="2" key="1">
    <citation type="submission" date="2021-01" db="EMBL/GenBank/DDBJ databases">
        <title>Chromosome-level genome assembly of a human fungal pathogen reveals clustering of transcriptionally co-regulated genes.</title>
        <authorList>
            <person name="Voorhies M."/>
            <person name="Cohen S."/>
            <person name="Shea T.P."/>
            <person name="Petrus S."/>
            <person name="Munoz J.F."/>
            <person name="Poplawski S."/>
            <person name="Goldman W.E."/>
            <person name="Michael T."/>
            <person name="Cuomo C.A."/>
            <person name="Sil A."/>
            <person name="Beyhan S."/>
        </authorList>
    </citation>
    <scope>NUCLEOTIDE SEQUENCE</scope>
    <source>
        <strain evidence="2">H88</strain>
    </source>
</reference>
<dbReference type="VEuPathDB" id="FungiDB:I7I53_02360"/>
<evidence type="ECO:0000313" key="2">
    <source>
        <dbReference type="EMBL" id="QSS54719.1"/>
    </source>
</evidence>
<gene>
    <name evidence="2" type="ORF">I7I53_02360</name>
</gene>
<evidence type="ECO:0000313" key="3">
    <source>
        <dbReference type="Proteomes" id="UP000663419"/>
    </source>
</evidence>
<dbReference type="EMBL" id="CP069104">
    <property type="protein sequence ID" value="QSS54719.1"/>
    <property type="molecule type" value="Genomic_DNA"/>
</dbReference>
<proteinExistence type="predicted"/>
<keyword evidence="1" id="KW-1133">Transmembrane helix</keyword>
<organism evidence="2 3">
    <name type="scientific">Ajellomyces capsulatus (strain H88)</name>
    <name type="common">Darling's disease fungus</name>
    <name type="synonym">Histoplasma capsulatum</name>
    <dbReference type="NCBI Taxonomy" id="544711"/>
    <lineage>
        <taxon>Eukaryota</taxon>
        <taxon>Fungi</taxon>
        <taxon>Dikarya</taxon>
        <taxon>Ascomycota</taxon>
        <taxon>Pezizomycotina</taxon>
        <taxon>Eurotiomycetes</taxon>
        <taxon>Eurotiomycetidae</taxon>
        <taxon>Onygenales</taxon>
        <taxon>Ajellomycetaceae</taxon>
        <taxon>Histoplasma</taxon>
    </lineage>
</organism>
<protein>
    <submittedName>
        <fullName evidence="2">Uncharacterized protein</fullName>
    </submittedName>
</protein>
<accession>A0A8A1LL66</accession>
<dbReference type="Proteomes" id="UP000663419">
    <property type="component" value="Chromosome 3"/>
</dbReference>
<evidence type="ECO:0000256" key="1">
    <source>
        <dbReference type="SAM" id="Phobius"/>
    </source>
</evidence>
<feature type="transmembrane region" description="Helical" evidence="1">
    <location>
        <begin position="74"/>
        <end position="93"/>
    </location>
</feature>
<sequence>MPLFFFFSFLFSFSYFSFGLLCWIYASVSHLISSHLVSASSSSSQFISPHSVQVSRFPLQFAHIFTHLFASNNLFIYLLIVQCFPIFFLFISVSGLQIRCWLSDDQI</sequence>
<name>A0A8A1LL66_AJEC8</name>